<feature type="domain" description="SpaA-like prealbumin fold" evidence="9">
    <location>
        <begin position="406"/>
        <end position="510"/>
    </location>
</feature>
<evidence type="ECO:0000256" key="3">
    <source>
        <dbReference type="ARBA" id="ARBA00022729"/>
    </source>
</evidence>
<reference evidence="10" key="1">
    <citation type="submission" date="2023-01" db="EMBL/GenBank/DDBJ databases">
        <title>Human gut microbiome strain richness.</title>
        <authorList>
            <person name="Chen-Liaw A."/>
        </authorList>
    </citation>
    <scope>NUCLEOTIDE SEQUENCE</scope>
    <source>
        <strain evidence="10">D55st1_G4_D55t1_190419</strain>
    </source>
</reference>
<evidence type="ECO:0000259" key="8">
    <source>
        <dbReference type="Pfam" id="PF00746"/>
    </source>
</evidence>
<dbReference type="InterPro" id="IPR026466">
    <property type="entry name" value="Fim_isopep_form_D2_dom"/>
</dbReference>
<gene>
    <name evidence="10" type="ORF">POG00_04565</name>
</gene>
<feature type="transmembrane region" description="Helical" evidence="6">
    <location>
        <begin position="584"/>
        <end position="603"/>
    </location>
</feature>
<feature type="region of interest" description="Disordered" evidence="5">
    <location>
        <begin position="366"/>
        <end position="395"/>
    </location>
</feature>
<dbReference type="EMBL" id="JAQNCK010000009">
    <property type="protein sequence ID" value="MDC0827981.1"/>
    <property type="molecule type" value="Genomic_DNA"/>
</dbReference>
<keyword evidence="6" id="KW-0812">Transmembrane</keyword>
<keyword evidence="4" id="KW-0572">Peptidoglycan-anchor</keyword>
<protein>
    <submittedName>
        <fullName evidence="10">SpaH/EbpB family LPXTG-anchored major pilin</fullName>
    </submittedName>
</protein>
<evidence type="ECO:0000256" key="6">
    <source>
        <dbReference type="SAM" id="Phobius"/>
    </source>
</evidence>
<evidence type="ECO:0000256" key="7">
    <source>
        <dbReference type="SAM" id="SignalP"/>
    </source>
</evidence>
<sequence length="613" mass="67501">MKNKRIFKNVAMSSMALSMLLTGTAPMMQQFTTPIMAAQFENPTPNGVANLGGGSASITIKANDGQSMIGKKFSVYKLFDAENAEGMESINYTWNDTYKAAIQKVVGAALSKDASSVTEYEAIDYIQSLNNHKVEGADADQTLEGRYSDFRYFVEDLRDAMVEMNMEGEIVNVTDTDAMGNIKIAGLDYGYYIVDEISATEGTHSASSLCMVNTANPDAEVQIKSDYPSIVKKIDEDDNDTGWNDVADYEIGQTVPYRYTTNVPNMNGYHTYFYAFHDKMDEALTFHKDTVSITIEDSTGSYTLKPTEFNVIEGGADETFRVEISDLKKIVDREFAKGMNSDGENTYGQLITLRYDATLNDKAADDTGRPGFENDVKLEFSNNPDSDGTGETGETPWDTVVNFTYKLNVTKVNDHDKLLKGAKFRLYSDEACTQEVYVKKAQNGYIVINRDSLGGNDHTGGSQPAEAVEMVSNEKGVFTIFGLDQGTYWLKETDAPDGYRPLLDPIELTLTPTFTTDRQNYVKGDGATDKTLQKLDATAHIKEFYDGLFSEGDTTLTTSVQEGSADLVVTNKVGSKLPITGSNMTLIMLGAGVVLMTGAYAYNKKRKVAEENK</sequence>
<organism evidence="10 11">
    <name type="scientific">Faecalitalea cylindroides</name>
    <dbReference type="NCBI Taxonomy" id="39483"/>
    <lineage>
        <taxon>Bacteria</taxon>
        <taxon>Bacillati</taxon>
        <taxon>Bacillota</taxon>
        <taxon>Erysipelotrichia</taxon>
        <taxon>Erysipelotrichales</taxon>
        <taxon>Erysipelotrichaceae</taxon>
        <taxon>Faecalitalea</taxon>
    </lineage>
</organism>
<evidence type="ECO:0000256" key="1">
    <source>
        <dbReference type="ARBA" id="ARBA00022512"/>
    </source>
</evidence>
<feature type="signal peptide" evidence="7">
    <location>
        <begin position="1"/>
        <end position="27"/>
    </location>
</feature>
<keyword evidence="1" id="KW-0134">Cell wall</keyword>
<keyword evidence="2" id="KW-0964">Secreted</keyword>
<keyword evidence="3 7" id="KW-0732">Signal</keyword>
<dbReference type="Gene3D" id="2.60.40.740">
    <property type="match status" value="1"/>
</dbReference>
<dbReference type="NCBIfam" id="TIGR01167">
    <property type="entry name" value="LPXTG_anchor"/>
    <property type="match status" value="1"/>
</dbReference>
<dbReference type="Pfam" id="PF00746">
    <property type="entry name" value="Gram_pos_anchor"/>
    <property type="match status" value="1"/>
</dbReference>
<evidence type="ECO:0000256" key="5">
    <source>
        <dbReference type="SAM" id="MobiDB-lite"/>
    </source>
</evidence>
<dbReference type="InterPro" id="IPR048052">
    <property type="entry name" value="FM1-like"/>
</dbReference>
<dbReference type="Gene3D" id="2.60.40.10">
    <property type="entry name" value="Immunoglobulins"/>
    <property type="match status" value="1"/>
</dbReference>
<evidence type="ECO:0000256" key="2">
    <source>
        <dbReference type="ARBA" id="ARBA00022525"/>
    </source>
</evidence>
<feature type="domain" description="Gram-positive cocci surface proteins LPxTG" evidence="8">
    <location>
        <begin position="571"/>
        <end position="608"/>
    </location>
</feature>
<evidence type="ECO:0000256" key="4">
    <source>
        <dbReference type="ARBA" id="ARBA00023088"/>
    </source>
</evidence>
<accession>A0AAW6FQG1</accession>
<keyword evidence="6" id="KW-1133">Transmembrane helix</keyword>
<proteinExistence type="predicted"/>
<name>A0AAW6FQG1_9FIRM</name>
<dbReference type="InterPro" id="IPR041033">
    <property type="entry name" value="SpaA_PFL_dom_1"/>
</dbReference>
<dbReference type="Pfam" id="PF17802">
    <property type="entry name" value="SpaA"/>
    <property type="match status" value="1"/>
</dbReference>
<comment type="caution">
    <text evidence="10">The sequence shown here is derived from an EMBL/GenBank/DDBJ whole genome shotgun (WGS) entry which is preliminary data.</text>
</comment>
<dbReference type="NCBIfam" id="TIGR04226">
    <property type="entry name" value="RrgB_K2N_iso_D2"/>
    <property type="match status" value="1"/>
</dbReference>
<dbReference type="NCBIfam" id="NF033902">
    <property type="entry name" value="iso_D2_wall_anc"/>
    <property type="match status" value="1"/>
</dbReference>
<dbReference type="InterPro" id="IPR013783">
    <property type="entry name" value="Ig-like_fold"/>
</dbReference>
<dbReference type="InterPro" id="IPR019931">
    <property type="entry name" value="LPXTG_anchor"/>
</dbReference>
<dbReference type="Proteomes" id="UP001220658">
    <property type="component" value="Unassembled WGS sequence"/>
</dbReference>
<evidence type="ECO:0000313" key="11">
    <source>
        <dbReference type="Proteomes" id="UP001220658"/>
    </source>
</evidence>
<keyword evidence="6" id="KW-0472">Membrane</keyword>
<dbReference type="RefSeq" id="WP_195191156.1">
    <property type="nucleotide sequence ID" value="NZ_JADMUL010000011.1"/>
</dbReference>
<evidence type="ECO:0000313" key="10">
    <source>
        <dbReference type="EMBL" id="MDC0827981.1"/>
    </source>
</evidence>
<evidence type="ECO:0000259" key="9">
    <source>
        <dbReference type="Pfam" id="PF17802"/>
    </source>
</evidence>
<feature type="chain" id="PRO_5043958442" evidence="7">
    <location>
        <begin position="28"/>
        <end position="613"/>
    </location>
</feature>
<feature type="compositionally biased region" description="Basic and acidic residues" evidence="5">
    <location>
        <begin position="366"/>
        <end position="378"/>
    </location>
</feature>
<dbReference type="AlphaFoldDB" id="A0AAW6FQG1"/>